<dbReference type="EMBL" id="CP072455">
    <property type="protein sequence ID" value="QTL40357.1"/>
    <property type="molecule type" value="Genomic_DNA"/>
</dbReference>
<protein>
    <submittedName>
        <fullName evidence="2">PilL N-terminal domain-containing protein</fullName>
    </submittedName>
    <submittedName>
        <fullName evidence="1">Type IV pilus biosynthesis protein PilL</fullName>
    </submittedName>
</protein>
<sequence>MKINALIGLMAVILTGCTAPVKQPLPQPSQNSFSSVTLTQNIQSVSPDIYQPMPEIVRYGRYLLVSTDPTEAQRDPLSQLIDIHISASQKPTVADAMRYVLRQSGYSLCTPEKTNAILYRQPLPSVHAQLGPVRLRTALQVMAGPAWQLEVDEVLRVVCHHLRQGYQHPAPAKQAQQEGER</sequence>
<name>A0A2D0IN62_XENBU</name>
<accession>A0A2D0IN62</accession>
<reference evidence="2 4" key="2">
    <citation type="submission" date="2021-03" db="EMBL/GenBank/DDBJ databases">
        <title>Complete Genome Sequence Data of Xenorhabdus budapestensis strain C72, a Candidate Biological Control Agent, from China.</title>
        <authorList>
            <person name="LI B."/>
            <person name="WANG S."/>
            <person name="QIU D."/>
        </authorList>
    </citation>
    <scope>NUCLEOTIDE SEQUENCE [LARGE SCALE GENOMIC DNA]</scope>
    <source>
        <strain evidence="2 4">C-7-2</strain>
    </source>
</reference>
<gene>
    <name evidence="2" type="ORF">HGO23_02805</name>
    <name evidence="1" type="ORF">Xbud_03650</name>
</gene>
<evidence type="ECO:0000313" key="4">
    <source>
        <dbReference type="Proteomes" id="UP000665047"/>
    </source>
</evidence>
<dbReference type="NCBIfam" id="TIGR03748">
    <property type="entry name" value="conj_PilL"/>
    <property type="match status" value="1"/>
</dbReference>
<evidence type="ECO:0000313" key="2">
    <source>
        <dbReference type="EMBL" id="QTL40357.1"/>
    </source>
</evidence>
<dbReference type="Proteomes" id="UP000225833">
    <property type="component" value="Unassembled WGS sequence"/>
</dbReference>
<dbReference type="EMBL" id="NIBS01000042">
    <property type="protein sequence ID" value="PHM23166.1"/>
    <property type="molecule type" value="Genomic_DNA"/>
</dbReference>
<dbReference type="RefSeq" id="WP_099137395.1">
    <property type="nucleotide sequence ID" value="NZ_CAWNNJ010000111.1"/>
</dbReference>
<dbReference type="Proteomes" id="UP000665047">
    <property type="component" value="Chromosome"/>
</dbReference>
<dbReference type="PROSITE" id="PS51257">
    <property type="entry name" value="PROKAR_LIPOPROTEIN"/>
    <property type="match status" value="1"/>
</dbReference>
<reference evidence="1 3" key="1">
    <citation type="journal article" date="2017" name="Nat. Microbiol.">
        <title>Natural product diversity associated with the nematode symbionts Photorhabdus and Xenorhabdus.</title>
        <authorList>
            <person name="Tobias N.J."/>
            <person name="Wolff H."/>
            <person name="Djahanschiri B."/>
            <person name="Grundmann F."/>
            <person name="Kronenwerth M."/>
            <person name="Shi Y.M."/>
            <person name="Simonyi S."/>
            <person name="Grun P."/>
            <person name="Shapiro-Ilan D."/>
            <person name="Pidot S.J."/>
            <person name="Stinear T.P."/>
            <person name="Ebersberger I."/>
            <person name="Bode H.B."/>
        </authorList>
    </citation>
    <scope>NUCLEOTIDE SEQUENCE [LARGE SCALE GENOMIC DNA]</scope>
    <source>
        <strain evidence="1 3">DSM 16342</strain>
    </source>
</reference>
<organism evidence="1 3">
    <name type="scientific">Xenorhabdus budapestensis</name>
    <dbReference type="NCBI Taxonomy" id="290110"/>
    <lineage>
        <taxon>Bacteria</taxon>
        <taxon>Pseudomonadati</taxon>
        <taxon>Pseudomonadota</taxon>
        <taxon>Gammaproteobacteria</taxon>
        <taxon>Enterobacterales</taxon>
        <taxon>Morganellaceae</taxon>
        <taxon>Xenorhabdus</taxon>
    </lineage>
</organism>
<dbReference type="AlphaFoldDB" id="A0A2D0IN62"/>
<evidence type="ECO:0000313" key="1">
    <source>
        <dbReference type="EMBL" id="PHM23166.1"/>
    </source>
</evidence>
<proteinExistence type="predicted"/>
<keyword evidence="4" id="KW-1185">Reference proteome</keyword>
<dbReference type="OrthoDB" id="8527469at2"/>
<dbReference type="InterPro" id="IPR022260">
    <property type="entry name" value="Integr_conj_element_PilL"/>
</dbReference>
<evidence type="ECO:0000313" key="3">
    <source>
        <dbReference type="Proteomes" id="UP000225833"/>
    </source>
</evidence>